<dbReference type="HOGENOM" id="CLU_1829103_0_0_1"/>
<comment type="subcellular location">
    <subcellularLocation>
        <location evidence="1">Nucleus</location>
    </subcellularLocation>
</comment>
<dbReference type="SUPFAM" id="SSF46785">
    <property type="entry name" value="Winged helix' DNA-binding domain"/>
    <property type="match status" value="1"/>
</dbReference>
<comment type="similarity">
    <text evidence="4">Belongs to the HSF family.</text>
</comment>
<name>A0DFJ2_PARTE</name>
<dbReference type="GO" id="GO:0043565">
    <property type="term" value="F:sequence-specific DNA binding"/>
    <property type="evidence" value="ECO:0007669"/>
    <property type="project" value="InterPro"/>
</dbReference>
<evidence type="ECO:0000256" key="3">
    <source>
        <dbReference type="ARBA" id="ARBA00023242"/>
    </source>
</evidence>
<protein>
    <recommendedName>
        <fullName evidence="5">HSF-type DNA-binding domain-containing protein</fullName>
    </recommendedName>
</protein>
<reference evidence="6 7" key="1">
    <citation type="journal article" date="2006" name="Nature">
        <title>Global trends of whole-genome duplications revealed by the ciliate Paramecium tetraurelia.</title>
        <authorList>
            <consortium name="Genoscope"/>
            <person name="Aury J.-M."/>
            <person name="Jaillon O."/>
            <person name="Duret L."/>
            <person name="Noel B."/>
            <person name="Jubin C."/>
            <person name="Porcel B.M."/>
            <person name="Segurens B."/>
            <person name="Daubin V."/>
            <person name="Anthouard V."/>
            <person name="Aiach N."/>
            <person name="Arnaiz O."/>
            <person name="Billaut A."/>
            <person name="Beisson J."/>
            <person name="Blanc I."/>
            <person name="Bouhouche K."/>
            <person name="Camara F."/>
            <person name="Duharcourt S."/>
            <person name="Guigo R."/>
            <person name="Gogendeau D."/>
            <person name="Katinka M."/>
            <person name="Keller A.-M."/>
            <person name="Kissmehl R."/>
            <person name="Klotz C."/>
            <person name="Koll F."/>
            <person name="Le Moue A."/>
            <person name="Lepere C."/>
            <person name="Malinsky S."/>
            <person name="Nowacki M."/>
            <person name="Nowak J.K."/>
            <person name="Plattner H."/>
            <person name="Poulain J."/>
            <person name="Ruiz F."/>
            <person name="Serrano V."/>
            <person name="Zagulski M."/>
            <person name="Dessen P."/>
            <person name="Betermier M."/>
            <person name="Weissenbach J."/>
            <person name="Scarpelli C."/>
            <person name="Schachter V."/>
            <person name="Sperling L."/>
            <person name="Meyer E."/>
            <person name="Cohen J."/>
            <person name="Wincker P."/>
        </authorList>
    </citation>
    <scope>NUCLEOTIDE SEQUENCE [LARGE SCALE GENOMIC DNA]</scope>
    <source>
        <strain evidence="6 7">Stock d4-2</strain>
    </source>
</reference>
<dbReference type="AlphaFoldDB" id="A0DFJ2"/>
<dbReference type="SMART" id="SM00415">
    <property type="entry name" value="HSF"/>
    <property type="match status" value="1"/>
</dbReference>
<dbReference type="GO" id="GO:0005634">
    <property type="term" value="C:nucleus"/>
    <property type="evidence" value="ECO:0007669"/>
    <property type="project" value="UniProtKB-SubCell"/>
</dbReference>
<keyword evidence="7" id="KW-1185">Reference proteome</keyword>
<dbReference type="KEGG" id="ptm:GSPATT00016622001"/>
<dbReference type="Pfam" id="PF00447">
    <property type="entry name" value="HSF_DNA-bind"/>
    <property type="match status" value="1"/>
</dbReference>
<dbReference type="InterPro" id="IPR000232">
    <property type="entry name" value="HSF_DNA-bd"/>
</dbReference>
<organism evidence="6 7">
    <name type="scientific">Paramecium tetraurelia</name>
    <dbReference type="NCBI Taxonomy" id="5888"/>
    <lineage>
        <taxon>Eukaryota</taxon>
        <taxon>Sar</taxon>
        <taxon>Alveolata</taxon>
        <taxon>Ciliophora</taxon>
        <taxon>Intramacronucleata</taxon>
        <taxon>Oligohymenophorea</taxon>
        <taxon>Peniculida</taxon>
        <taxon>Parameciidae</taxon>
        <taxon>Paramecium</taxon>
    </lineage>
</organism>
<dbReference type="GO" id="GO:0003700">
    <property type="term" value="F:DNA-binding transcription factor activity"/>
    <property type="evidence" value="ECO:0007669"/>
    <property type="project" value="InterPro"/>
</dbReference>
<evidence type="ECO:0000256" key="4">
    <source>
        <dbReference type="RuleBase" id="RU004020"/>
    </source>
</evidence>
<dbReference type="InterPro" id="IPR036388">
    <property type="entry name" value="WH-like_DNA-bd_sf"/>
</dbReference>
<evidence type="ECO:0000256" key="1">
    <source>
        <dbReference type="ARBA" id="ARBA00004123"/>
    </source>
</evidence>
<dbReference type="GeneID" id="5034991"/>
<dbReference type="PRINTS" id="PR00056">
    <property type="entry name" value="HSFDOMAIN"/>
</dbReference>
<dbReference type="OrthoDB" id="60033at2759"/>
<evidence type="ECO:0000313" key="7">
    <source>
        <dbReference type="Proteomes" id="UP000000600"/>
    </source>
</evidence>
<dbReference type="RefSeq" id="XP_001449206.1">
    <property type="nucleotide sequence ID" value="XM_001449169.1"/>
</dbReference>
<evidence type="ECO:0000259" key="5">
    <source>
        <dbReference type="SMART" id="SM00415"/>
    </source>
</evidence>
<dbReference type="PANTHER" id="PTHR10015:SF206">
    <property type="entry name" value="HSF-TYPE DNA-BINDING DOMAIN-CONTAINING PROTEIN"/>
    <property type="match status" value="1"/>
</dbReference>
<keyword evidence="3" id="KW-0539">Nucleus</keyword>
<evidence type="ECO:0000313" key="6">
    <source>
        <dbReference type="EMBL" id="CAK81809.1"/>
    </source>
</evidence>
<sequence>MACKFLKIPIKILMSNQDINELPALKVNVPSFLMKTYEILENPSLSHIITWNQEGNAFIVLNTHELASKVLANYFKHQKLPQLLEVLYSVIIDNLTCTALKKAKTIMDKVSSGTNGLEEDLKLCFNTFVGETKKILRIKQR</sequence>
<accession>A0DFJ2</accession>
<dbReference type="Proteomes" id="UP000000600">
    <property type="component" value="Unassembled WGS sequence"/>
</dbReference>
<dbReference type="InterPro" id="IPR036390">
    <property type="entry name" value="WH_DNA-bd_sf"/>
</dbReference>
<feature type="domain" description="HSF-type DNA-binding" evidence="5">
    <location>
        <begin position="28"/>
        <end position="141"/>
    </location>
</feature>
<dbReference type="PANTHER" id="PTHR10015">
    <property type="entry name" value="HEAT SHOCK TRANSCRIPTION FACTOR"/>
    <property type="match status" value="1"/>
</dbReference>
<evidence type="ECO:0000256" key="2">
    <source>
        <dbReference type="ARBA" id="ARBA00023125"/>
    </source>
</evidence>
<proteinExistence type="inferred from homology"/>
<dbReference type="EMBL" id="CT868418">
    <property type="protein sequence ID" value="CAK81809.1"/>
    <property type="molecule type" value="Genomic_DNA"/>
</dbReference>
<dbReference type="STRING" id="5888.A0DFJ2"/>
<dbReference type="InParanoid" id="A0DFJ2"/>
<gene>
    <name evidence="6" type="ORF">GSPATT00016622001</name>
</gene>
<dbReference type="Gene3D" id="1.10.10.10">
    <property type="entry name" value="Winged helix-like DNA-binding domain superfamily/Winged helix DNA-binding domain"/>
    <property type="match status" value="1"/>
</dbReference>
<keyword evidence="2" id="KW-0238">DNA-binding</keyword>